<reference evidence="1" key="2">
    <citation type="submission" date="2023-04" db="EMBL/GenBank/DDBJ databases">
        <authorList>
            <person name="Bu L."/>
            <person name="Lu L."/>
            <person name="Laidemitt M.R."/>
            <person name="Zhang S.M."/>
            <person name="Mutuku M."/>
            <person name="Mkoji G."/>
            <person name="Steinauer M."/>
            <person name="Loker E.S."/>
        </authorList>
    </citation>
    <scope>NUCLEOTIDE SEQUENCE</scope>
    <source>
        <strain evidence="1">KasaAsao</strain>
        <tissue evidence="1">Whole Snail</tissue>
    </source>
</reference>
<gene>
    <name evidence="1" type="ORF">Bpfe_023431</name>
</gene>
<feature type="non-terminal residue" evidence="1">
    <location>
        <position position="81"/>
    </location>
</feature>
<reference evidence="1" key="1">
    <citation type="journal article" date="2023" name="PLoS Negl. Trop. Dis.">
        <title>A genome sequence for Biomphalaria pfeifferi, the major vector snail for the human-infecting parasite Schistosoma mansoni.</title>
        <authorList>
            <person name="Bu L."/>
            <person name="Lu L."/>
            <person name="Laidemitt M.R."/>
            <person name="Zhang S.M."/>
            <person name="Mutuku M."/>
            <person name="Mkoji G."/>
            <person name="Steinauer M."/>
            <person name="Loker E.S."/>
        </authorList>
    </citation>
    <scope>NUCLEOTIDE SEQUENCE</scope>
    <source>
        <strain evidence="1">KasaAsao</strain>
    </source>
</reference>
<comment type="caution">
    <text evidence="1">The sequence shown here is derived from an EMBL/GenBank/DDBJ whole genome shotgun (WGS) entry which is preliminary data.</text>
</comment>
<evidence type="ECO:0000313" key="1">
    <source>
        <dbReference type="EMBL" id="KAK0047160.1"/>
    </source>
</evidence>
<name>A0AAD8B5Q0_BIOPF</name>
<dbReference type="EMBL" id="JASAOG010000155">
    <property type="protein sequence ID" value="KAK0047160.1"/>
    <property type="molecule type" value="Genomic_DNA"/>
</dbReference>
<dbReference type="Proteomes" id="UP001233172">
    <property type="component" value="Unassembled WGS sequence"/>
</dbReference>
<sequence>LQLVIYLYVIEVLSLRHSERDATNNTSGAYDLWSFITAKCQRHCFHMLFCSHLKNFLKQLPTIKSIIDVLTLCEWRHLFNA</sequence>
<dbReference type="AlphaFoldDB" id="A0AAD8B5Q0"/>
<organism evidence="1 2">
    <name type="scientific">Biomphalaria pfeifferi</name>
    <name type="common">Bloodfluke planorb</name>
    <name type="synonym">Freshwater snail</name>
    <dbReference type="NCBI Taxonomy" id="112525"/>
    <lineage>
        <taxon>Eukaryota</taxon>
        <taxon>Metazoa</taxon>
        <taxon>Spiralia</taxon>
        <taxon>Lophotrochozoa</taxon>
        <taxon>Mollusca</taxon>
        <taxon>Gastropoda</taxon>
        <taxon>Heterobranchia</taxon>
        <taxon>Euthyneura</taxon>
        <taxon>Panpulmonata</taxon>
        <taxon>Hygrophila</taxon>
        <taxon>Lymnaeoidea</taxon>
        <taxon>Planorbidae</taxon>
        <taxon>Biomphalaria</taxon>
    </lineage>
</organism>
<accession>A0AAD8B5Q0</accession>
<feature type="non-terminal residue" evidence="1">
    <location>
        <position position="1"/>
    </location>
</feature>
<protein>
    <submittedName>
        <fullName evidence="1">Uncharacterized protein</fullName>
    </submittedName>
</protein>
<keyword evidence="2" id="KW-1185">Reference proteome</keyword>
<proteinExistence type="predicted"/>
<evidence type="ECO:0000313" key="2">
    <source>
        <dbReference type="Proteomes" id="UP001233172"/>
    </source>
</evidence>